<dbReference type="Pfam" id="PF11174">
    <property type="entry name" value="DUF2970"/>
    <property type="match status" value="1"/>
</dbReference>
<dbReference type="HOGENOM" id="CLU_180692_1_0_4"/>
<evidence type="ECO:0000313" key="3">
    <source>
        <dbReference type="Proteomes" id="UP000018733"/>
    </source>
</evidence>
<gene>
    <name evidence="2" type="ORF">W822_09520</name>
</gene>
<dbReference type="OrthoDB" id="8657357at2"/>
<dbReference type="AlphaFoldDB" id="V8QUS5"/>
<feature type="transmembrane region" description="Helical" evidence="1">
    <location>
        <begin position="44"/>
        <end position="70"/>
    </location>
</feature>
<evidence type="ECO:0000256" key="1">
    <source>
        <dbReference type="SAM" id="Phobius"/>
    </source>
</evidence>
<dbReference type="Proteomes" id="UP000018733">
    <property type="component" value="Unassembled WGS sequence"/>
</dbReference>
<reference evidence="2 3" key="1">
    <citation type="journal article" date="2014" name="Genome Announc.">
        <title>Draft Genome Sequence of Advenella kashmirensis Strain W13003, a Polycyclic Aromatic Hydrocarbon-Degrading Bacterium.</title>
        <authorList>
            <person name="Wang X."/>
            <person name="Jin D."/>
            <person name="Zhou L."/>
            <person name="Wu L."/>
            <person name="An W."/>
            <person name="Zhao L."/>
        </authorList>
    </citation>
    <scope>NUCLEOTIDE SEQUENCE [LARGE SCALE GENOMIC DNA]</scope>
    <source>
        <strain evidence="2 3">W13003</strain>
    </source>
</reference>
<name>V8QUS5_9BURK</name>
<accession>V8QUS5</accession>
<proteinExistence type="predicted"/>
<comment type="caution">
    <text evidence="2">The sequence shown here is derived from an EMBL/GenBank/DDBJ whole genome shotgun (WGS) entry which is preliminary data.</text>
</comment>
<evidence type="ECO:0000313" key="2">
    <source>
        <dbReference type="EMBL" id="ETF03040.1"/>
    </source>
</evidence>
<keyword evidence="1" id="KW-1133">Transmembrane helix</keyword>
<keyword evidence="1" id="KW-0472">Membrane</keyword>
<dbReference type="eggNOG" id="ENOG5033AS4">
    <property type="taxonomic scope" value="Bacteria"/>
</dbReference>
<dbReference type="InterPro" id="IPR021344">
    <property type="entry name" value="DUF2970"/>
</dbReference>
<sequence length="74" mass="8349">MSDDLRDLSKRKLNFFQTMKAVLWGLFGVRRGSGYQDDISRLNPVHLILGGIIATVVFIILLVMVARWAITSLT</sequence>
<keyword evidence="3" id="KW-1185">Reference proteome</keyword>
<keyword evidence="1" id="KW-0812">Transmembrane</keyword>
<dbReference type="STRING" id="1424334.W822_09520"/>
<protein>
    <submittedName>
        <fullName evidence="2">Membrane protein</fullName>
    </submittedName>
</protein>
<dbReference type="RefSeq" id="WP_024004877.1">
    <property type="nucleotide sequence ID" value="NZ_KI650979.1"/>
</dbReference>
<dbReference type="PATRIC" id="fig|1424334.3.peg.1911"/>
<organism evidence="2 3">
    <name type="scientific">Advenella kashmirensis W13003</name>
    <dbReference type="NCBI Taxonomy" id="1424334"/>
    <lineage>
        <taxon>Bacteria</taxon>
        <taxon>Pseudomonadati</taxon>
        <taxon>Pseudomonadota</taxon>
        <taxon>Betaproteobacteria</taxon>
        <taxon>Burkholderiales</taxon>
        <taxon>Alcaligenaceae</taxon>
    </lineage>
</organism>
<dbReference type="EMBL" id="AYXT01000009">
    <property type="protein sequence ID" value="ETF03040.1"/>
    <property type="molecule type" value="Genomic_DNA"/>
</dbReference>